<gene>
    <name evidence="4" type="ORF">SAMN06269250_4920</name>
</gene>
<dbReference type="PANTHER" id="PTHR16026:SF0">
    <property type="entry name" value="CARTILAGE ACIDIC PROTEIN 1"/>
    <property type="match status" value="1"/>
</dbReference>
<sequence length="1189" mass="132535">MIAEVANCIVKQQPDRGLLFAFVKSYPKDPITTTPMLNKLILLAITLFTLLACQKQPDPLFVKLTAEETGVDFVNRSLDKKNFNIFNYRNFYNGGGVAIGDVNNDGLPDLFLTSNFEENKLYLNKGSMTFTDVTKQAGIIGKKFWSTGVTFADVNGDGLLDIYVCNSGSRDERGNQLYINEGVKNGVPVFTERAKEYGLWDGGFSTHAAFFDYDRDGDLDMYLLNNSFTPMDRLGYANTRETRDRLGGHKLFRNRSEELGARSEEPSGRSKKNEKGDGTMFVDVSEEAGIYGSLIGFGLGITIGDVNNDNWLDIYISNDFYERDYLYINNHDGTFKEDIENQMGHISLASMGADIADVNNDGNLDIFVTDMLPDDDYRLKTTTAFESYELGKLKESRDFFFQDSRNMLHLNNGDGTFSEIGRMAGTSATDWSWGALLFDMDMDGRKDIFVANGILKDLTDQDYMAFLASNPDLQPMIEGTKKFDYKEYVDKMGSRPLPNYAFRNEGDGMKYENKAVEWGLGEPSFSNGSAYGDLDNDGDLDLVVNNNDAPVSIFANTSVEKNHKNFLRVKLDGYGYNRNAIGAKVYVYQKDADGKPQTQFLQQMPNRGFESSVDLTMVFGLDTNPRIDSLVVIWPDDRKQLIQQPKANTTLALAHKNADQRATFTASLPAKNQLFQDVTEASKLNYVHKENEFVDYDRDGLLKQMLSREGPAMAVGDVNGDGLDDVFLGGAVDMPRSLYVQRPDGTFYLQKQPFLLDAIYTEDVAATFFDADGDKDLDLYVATGGNEFTDSTYTADRFYRNDGKGHLTWDRTLPRTLASNSCVVAADFDLDGDQDLFIGARMNPGRYGQNPDQLLLVNDGKGNFRKATKELMPFSADIGMVTDAVWADIDNDRYPDLVLVGDWMPIIVLKNKGGKAFEQVASENLANTGGWWNTLHAADLDNDGDIDFVAGNLGLNSRMVASENEPAHLYSNDFDQNGSYDQIITCFRPTTDGRDGTVETRECVMVQKPDLQKRIPSIKTKYLKHVDYAKASFEDIFSAQQRQGMTVRTVQTAETSMLINDGKGNFIRKALPVQAQTSPIHAVLTNDYNGDGKLDILLAGNFFDVLTEVGRYDANFGLLLTGNGKGSFVATKPSETGFFVRGQVRRMQTGRSQNGKQFVVLAKNNDKAQVFSVGSPVVPQKQKVAMQLR</sequence>
<dbReference type="InterPro" id="IPR013517">
    <property type="entry name" value="FG-GAP"/>
</dbReference>
<dbReference type="Proteomes" id="UP000219452">
    <property type="component" value="Unassembled WGS sequence"/>
</dbReference>
<evidence type="ECO:0000259" key="3">
    <source>
        <dbReference type="Pfam" id="PF07593"/>
    </source>
</evidence>
<evidence type="ECO:0000313" key="4">
    <source>
        <dbReference type="EMBL" id="SOD95604.1"/>
    </source>
</evidence>
<dbReference type="EMBL" id="OCNH01000004">
    <property type="protein sequence ID" value="SOD95604.1"/>
    <property type="molecule type" value="Genomic_DNA"/>
</dbReference>
<proteinExistence type="predicted"/>
<dbReference type="AlphaFoldDB" id="A0A286GKV3"/>
<feature type="region of interest" description="Disordered" evidence="2">
    <location>
        <begin position="255"/>
        <end position="277"/>
    </location>
</feature>
<evidence type="ECO:0000313" key="5">
    <source>
        <dbReference type="Proteomes" id="UP000219452"/>
    </source>
</evidence>
<dbReference type="Pfam" id="PF07593">
    <property type="entry name" value="UnbV_ASPIC"/>
    <property type="match status" value="1"/>
</dbReference>
<dbReference type="InterPro" id="IPR028994">
    <property type="entry name" value="Integrin_alpha_N"/>
</dbReference>
<dbReference type="SUPFAM" id="SSF69318">
    <property type="entry name" value="Integrin alpha N-terminal domain"/>
    <property type="match status" value="3"/>
</dbReference>
<dbReference type="InterPro" id="IPR027039">
    <property type="entry name" value="Crtac1"/>
</dbReference>
<protein>
    <submittedName>
        <fullName evidence="4">Repeat domain-containing protein</fullName>
    </submittedName>
</protein>
<keyword evidence="1" id="KW-0732">Signal</keyword>
<organism evidence="4 5">
    <name type="scientific">Spirosoma fluviale</name>
    <dbReference type="NCBI Taxonomy" id="1597977"/>
    <lineage>
        <taxon>Bacteria</taxon>
        <taxon>Pseudomonadati</taxon>
        <taxon>Bacteroidota</taxon>
        <taxon>Cytophagia</taxon>
        <taxon>Cytophagales</taxon>
        <taxon>Cytophagaceae</taxon>
        <taxon>Spirosoma</taxon>
    </lineage>
</organism>
<dbReference type="PANTHER" id="PTHR16026">
    <property type="entry name" value="CARTILAGE ACIDIC PROTEIN 1"/>
    <property type="match status" value="1"/>
</dbReference>
<dbReference type="Gene3D" id="2.130.10.130">
    <property type="entry name" value="Integrin alpha, N-terminal"/>
    <property type="match status" value="4"/>
</dbReference>
<accession>A0A286GKV3</accession>
<name>A0A286GKV3_9BACT</name>
<evidence type="ECO:0000256" key="1">
    <source>
        <dbReference type="ARBA" id="ARBA00022729"/>
    </source>
</evidence>
<dbReference type="Pfam" id="PF13517">
    <property type="entry name" value="FG-GAP_3"/>
    <property type="match status" value="5"/>
</dbReference>
<keyword evidence="5" id="KW-1185">Reference proteome</keyword>
<dbReference type="InterPro" id="IPR011519">
    <property type="entry name" value="UnbV_ASPIC"/>
</dbReference>
<reference evidence="5" key="1">
    <citation type="submission" date="2017-09" db="EMBL/GenBank/DDBJ databases">
        <authorList>
            <person name="Varghese N."/>
            <person name="Submissions S."/>
        </authorList>
    </citation>
    <scope>NUCLEOTIDE SEQUENCE [LARGE SCALE GENOMIC DNA]</scope>
    <source>
        <strain evidence="5">DSM 29961</strain>
    </source>
</reference>
<evidence type="ECO:0000256" key="2">
    <source>
        <dbReference type="SAM" id="MobiDB-lite"/>
    </source>
</evidence>
<feature type="domain" description="ASPIC/UnbV" evidence="3">
    <location>
        <begin position="580"/>
        <end position="651"/>
    </location>
</feature>